<dbReference type="Gene3D" id="3.40.50.170">
    <property type="entry name" value="Formyl transferase, N-terminal domain"/>
    <property type="match status" value="1"/>
</dbReference>
<keyword evidence="8" id="KW-1185">Reference proteome</keyword>
<name>A0ABN0SR34_9MICO</name>
<feature type="region of interest" description="Disordered" evidence="5">
    <location>
        <begin position="1"/>
        <end position="41"/>
    </location>
</feature>
<comment type="function">
    <text evidence="3">Catalyzes the hydrolysis of 10-formyltetrahydrofolate (formyl-FH4) to formate and tetrahydrofolate (FH4).</text>
</comment>
<protein>
    <recommendedName>
        <fullName evidence="3 4">Formyltetrahydrofolate deformylase</fullName>
        <ecNumber evidence="3 4">3.5.1.10</ecNumber>
    </recommendedName>
    <alternativeName>
        <fullName evidence="3">Formyl-FH(4) hydrolase</fullName>
    </alternativeName>
</protein>
<dbReference type="PANTHER" id="PTHR42706">
    <property type="entry name" value="FORMYLTETRAHYDROFOLATE DEFORMYLASE"/>
    <property type="match status" value="1"/>
</dbReference>
<keyword evidence="1 3" id="KW-0554">One-carbon metabolism</keyword>
<evidence type="ECO:0000256" key="3">
    <source>
        <dbReference type="HAMAP-Rule" id="MF_01927"/>
    </source>
</evidence>
<evidence type="ECO:0000256" key="2">
    <source>
        <dbReference type="ARBA" id="ARBA00022801"/>
    </source>
</evidence>
<dbReference type="SUPFAM" id="SSF55021">
    <property type="entry name" value="ACT-like"/>
    <property type="match status" value="1"/>
</dbReference>
<accession>A0ABN0SR34</accession>
<dbReference type="PIRSF" id="PIRSF036480">
    <property type="entry name" value="FormyFH4_hydr"/>
    <property type="match status" value="1"/>
</dbReference>
<dbReference type="RefSeq" id="WP_339393422.1">
    <property type="nucleotide sequence ID" value="NZ_BAAAAF010000011.1"/>
</dbReference>
<evidence type="ECO:0000256" key="4">
    <source>
        <dbReference type="NCBIfam" id="TIGR00655"/>
    </source>
</evidence>
<feature type="domain" description="ACT" evidence="6">
    <location>
        <begin position="48"/>
        <end position="122"/>
    </location>
</feature>
<feature type="active site" evidence="3">
    <location>
        <position position="271"/>
    </location>
</feature>
<keyword evidence="3" id="KW-0658">Purine biosynthesis</keyword>
<organism evidence="7 8">
    <name type="scientific">Brevibacterium metallidurans</name>
    <dbReference type="NCBI Taxonomy" id="1482676"/>
    <lineage>
        <taxon>Bacteria</taxon>
        <taxon>Bacillati</taxon>
        <taxon>Actinomycetota</taxon>
        <taxon>Actinomycetes</taxon>
        <taxon>Micrococcales</taxon>
        <taxon>Brevibacteriaceae</taxon>
        <taxon>Brevibacterium</taxon>
    </lineage>
</organism>
<dbReference type="InterPro" id="IPR044074">
    <property type="entry name" value="PurU_ACT"/>
</dbReference>
<sequence>MTSTKTAATADAHPAGSPAPAPTPAPTSAGTPKTSPTDQDPFSAEVGRLVVQGEDRPGIVSKISTLLLDHGANIIDLDQYSSNPDGGSFTQRTVFRLPDLPTVKPKLMDDLGGLLDDELHMRWSLTEANKRKRVAILASTSDHCVLDLLWRQRRGEIEMTVPMVISNHNVLAADVRNFGIPFFHIPLNKDTRAEGEARELDLLRGNVDLVVLARYMQIISEDFLEQVGVPVINIHHSFLPAFIGAAPYRKAKERGVKLIGATAHFVTGDLDEGPIIEQDVVRVGHEETAADLALRGANVERTVLSRAVAWWCQDKVVRDGHTTVVF</sequence>
<feature type="compositionally biased region" description="Low complexity" evidence="5">
    <location>
        <begin position="26"/>
        <end position="37"/>
    </location>
</feature>
<dbReference type="InterPro" id="IPR004810">
    <property type="entry name" value="PurU"/>
</dbReference>
<dbReference type="EC" id="3.5.1.10" evidence="3 4"/>
<dbReference type="InterPro" id="IPR002912">
    <property type="entry name" value="ACT_dom"/>
</dbReference>
<dbReference type="CDD" id="cd08648">
    <property type="entry name" value="FMT_core_Formyl-FH4-Hydrolase_C"/>
    <property type="match status" value="1"/>
</dbReference>
<gene>
    <name evidence="7" type="primary">purU_2</name>
    <name evidence="3" type="synonym">purU</name>
    <name evidence="7" type="ORF">NCCP602_26460</name>
</gene>
<dbReference type="PRINTS" id="PR01575">
    <property type="entry name" value="FFH4HYDRLASE"/>
</dbReference>
<proteinExistence type="inferred from homology"/>
<comment type="caution">
    <text evidence="7">The sequence shown here is derived from an EMBL/GenBank/DDBJ whole genome shotgun (WGS) entry which is preliminary data.</text>
</comment>
<dbReference type="Pfam" id="PF00551">
    <property type="entry name" value="Formyl_trans_N"/>
    <property type="match status" value="1"/>
</dbReference>
<dbReference type="Gene3D" id="3.30.70.260">
    <property type="match status" value="1"/>
</dbReference>
<comment type="similarity">
    <text evidence="3">Belongs to the PurU family.</text>
</comment>
<evidence type="ECO:0000256" key="5">
    <source>
        <dbReference type="SAM" id="MobiDB-lite"/>
    </source>
</evidence>
<reference evidence="7 8" key="1">
    <citation type="submission" date="2024-01" db="EMBL/GenBank/DDBJ databases">
        <title>Characterization of antibiotic resistant novel bacterial strains and their environmental applications.</title>
        <authorList>
            <person name="Manzoor S."/>
            <person name="Abbas S."/>
            <person name="Arshad M."/>
            <person name="Ahmed I."/>
        </authorList>
    </citation>
    <scope>NUCLEOTIDE SEQUENCE [LARGE SCALE GENOMIC DNA]</scope>
    <source>
        <strain evidence="7 8">NCCP-602</strain>
    </source>
</reference>
<dbReference type="EMBL" id="BAAAAF010000011">
    <property type="protein sequence ID" value="GAA0036685.1"/>
    <property type="molecule type" value="Genomic_DNA"/>
</dbReference>
<dbReference type="Pfam" id="PF01842">
    <property type="entry name" value="ACT"/>
    <property type="match status" value="1"/>
</dbReference>
<dbReference type="CDD" id="cd04875">
    <property type="entry name" value="ACT_F4HF-DF"/>
    <property type="match status" value="1"/>
</dbReference>
<dbReference type="SUPFAM" id="SSF53328">
    <property type="entry name" value="Formyltransferase"/>
    <property type="match status" value="1"/>
</dbReference>
<dbReference type="NCBIfam" id="NF004684">
    <property type="entry name" value="PRK06027.1"/>
    <property type="match status" value="1"/>
</dbReference>
<evidence type="ECO:0000313" key="7">
    <source>
        <dbReference type="EMBL" id="GAA0036685.1"/>
    </source>
</evidence>
<dbReference type="InterPro" id="IPR036477">
    <property type="entry name" value="Formyl_transf_N_sf"/>
</dbReference>
<keyword evidence="2 3" id="KW-0378">Hydrolase</keyword>
<dbReference type="InterPro" id="IPR041729">
    <property type="entry name" value="Formyl-FH4-Hydrolase_C"/>
</dbReference>
<dbReference type="HAMAP" id="MF_01927">
    <property type="entry name" value="PurU"/>
    <property type="match status" value="1"/>
</dbReference>
<dbReference type="NCBIfam" id="TIGR00655">
    <property type="entry name" value="PurU"/>
    <property type="match status" value="1"/>
</dbReference>
<evidence type="ECO:0000313" key="8">
    <source>
        <dbReference type="Proteomes" id="UP001498238"/>
    </source>
</evidence>
<comment type="catalytic activity">
    <reaction evidence="3">
        <text>(6R)-10-formyltetrahydrofolate + H2O = (6S)-5,6,7,8-tetrahydrofolate + formate + H(+)</text>
        <dbReference type="Rhea" id="RHEA:19833"/>
        <dbReference type="ChEBI" id="CHEBI:15377"/>
        <dbReference type="ChEBI" id="CHEBI:15378"/>
        <dbReference type="ChEBI" id="CHEBI:15740"/>
        <dbReference type="ChEBI" id="CHEBI:57453"/>
        <dbReference type="ChEBI" id="CHEBI:195366"/>
        <dbReference type="EC" id="3.5.1.10"/>
    </reaction>
</comment>
<evidence type="ECO:0000256" key="1">
    <source>
        <dbReference type="ARBA" id="ARBA00022563"/>
    </source>
</evidence>
<comment type="pathway">
    <text evidence="3">Purine metabolism; IMP biosynthesis via de novo pathway; formate from 10-formyl-5,6,7,8-tetrahydrofolate: step 1/1.</text>
</comment>
<evidence type="ECO:0000259" key="6">
    <source>
        <dbReference type="PROSITE" id="PS51671"/>
    </source>
</evidence>
<dbReference type="PANTHER" id="PTHR42706:SF1">
    <property type="entry name" value="FORMYLTETRAHYDROFOLATE DEFORMYLASE 2, MITOCHONDRIAL"/>
    <property type="match status" value="1"/>
</dbReference>
<dbReference type="InterPro" id="IPR045865">
    <property type="entry name" value="ACT-like_dom_sf"/>
</dbReference>
<dbReference type="InterPro" id="IPR002376">
    <property type="entry name" value="Formyl_transf_N"/>
</dbReference>
<dbReference type="Proteomes" id="UP001498238">
    <property type="component" value="Unassembled WGS sequence"/>
</dbReference>
<dbReference type="PROSITE" id="PS51671">
    <property type="entry name" value="ACT"/>
    <property type="match status" value="1"/>
</dbReference>